<dbReference type="Gene3D" id="3.80.10.10">
    <property type="entry name" value="Ribonuclease Inhibitor"/>
    <property type="match status" value="1"/>
</dbReference>
<dbReference type="PANTHER" id="PTHR15454">
    <property type="entry name" value="NISCHARIN RELATED"/>
    <property type="match status" value="1"/>
</dbReference>
<dbReference type="SUPFAM" id="SSF52075">
    <property type="entry name" value="Outer arm dynein light chain 1"/>
    <property type="match status" value="1"/>
</dbReference>
<evidence type="ECO:0000313" key="4">
    <source>
        <dbReference type="EMBL" id="JAC69150.1"/>
    </source>
</evidence>
<dbReference type="InterPro" id="IPR001611">
    <property type="entry name" value="Leu-rich_rpt"/>
</dbReference>
<proteinExistence type="predicted"/>
<dbReference type="GO" id="GO:0005930">
    <property type="term" value="C:axoneme"/>
    <property type="evidence" value="ECO:0007669"/>
    <property type="project" value="UniProtKB-SubCell"/>
</dbReference>
<evidence type="ECO:0000256" key="1">
    <source>
        <dbReference type="ARBA" id="ARBA00004430"/>
    </source>
</evidence>
<name>A0A061REU5_9CHLO</name>
<dbReference type="EMBL" id="GBEZ01017164">
    <property type="protein sequence ID" value="JAC69150.1"/>
    <property type="molecule type" value="Transcribed_RNA"/>
</dbReference>
<gene>
    <name evidence="4" type="ORF">TSPGSL018_7051</name>
</gene>
<accession>A0A061REU5</accession>
<organism evidence="4">
    <name type="scientific">Tetraselmis sp. GSL018</name>
    <dbReference type="NCBI Taxonomy" id="582737"/>
    <lineage>
        <taxon>Eukaryota</taxon>
        <taxon>Viridiplantae</taxon>
        <taxon>Chlorophyta</taxon>
        <taxon>core chlorophytes</taxon>
        <taxon>Chlorodendrophyceae</taxon>
        <taxon>Chlorodendrales</taxon>
        <taxon>Chlorodendraceae</taxon>
        <taxon>Tetraselmis</taxon>
    </lineage>
</organism>
<protein>
    <submittedName>
        <fullName evidence="4">Uncharacterized protein</fullName>
    </submittedName>
</protein>
<dbReference type="PANTHER" id="PTHR15454:SF56">
    <property type="entry name" value="PROTEIN PHOSPHATASE 1 REGULATORY SUBUNIT 7-RELATED"/>
    <property type="match status" value="1"/>
</dbReference>
<comment type="subcellular location">
    <subcellularLocation>
        <location evidence="1">Cytoplasm</location>
        <location evidence="1">Cytoskeleton</location>
        <location evidence="1">Cilium axoneme</location>
    </subcellularLocation>
</comment>
<evidence type="ECO:0000256" key="3">
    <source>
        <dbReference type="ARBA" id="ARBA00022737"/>
    </source>
</evidence>
<reference evidence="4" key="1">
    <citation type="submission" date="2014-05" db="EMBL/GenBank/DDBJ databases">
        <title>The transcriptome of the halophilic microalga Tetraselmis sp. GSL018 isolated from the Great Salt Lake, Utah.</title>
        <authorList>
            <person name="Jinkerson R.E."/>
            <person name="D'Adamo S."/>
            <person name="Posewitz M.C."/>
        </authorList>
    </citation>
    <scope>NUCLEOTIDE SEQUENCE</scope>
    <source>
        <strain evidence="4">GSL018</strain>
    </source>
</reference>
<dbReference type="PROSITE" id="PS51450">
    <property type="entry name" value="LRR"/>
    <property type="match status" value="2"/>
</dbReference>
<evidence type="ECO:0000256" key="2">
    <source>
        <dbReference type="ARBA" id="ARBA00022614"/>
    </source>
</evidence>
<feature type="non-terminal residue" evidence="4">
    <location>
        <position position="341"/>
    </location>
</feature>
<keyword evidence="3" id="KW-0677">Repeat</keyword>
<keyword evidence="2" id="KW-0433">Leucine-rich repeat</keyword>
<dbReference type="InterPro" id="IPR032675">
    <property type="entry name" value="LRR_dom_sf"/>
</dbReference>
<sequence>MSSAAANHASLKENISNDRFSTPTDTPDIVPCGNFTAVISRHCDLKSVAWRELSLVSETSRTVPSNLVLGLDISGNLCKTLDGLECYPWLLSIGISQNDLRSLGAPRLPFTLTHIDVSHNVLKSLEGLQELPYLTWLDAGHNYLEGVEPLRGCYRMRELRLGNNNVSSLEGLEGLLDLSLLELHSNQVSRTSEVRALSPLRSLLSLTMEGNPVAAEHRKLRALCMGVLPSLMSLDGARIARTARSRQSVIARRGQPCPPAVPRGLRPLFSLLPPSDQDLLPGVQQRPPEIRIGPVDDAAQQWLDAVLKHAASVKGAQWVMQASRPMACAELQCAPSELPSC</sequence>
<dbReference type="AlphaFoldDB" id="A0A061REU5"/>